<dbReference type="RefSeq" id="WP_074644376.1">
    <property type="nucleotide sequence ID" value="NZ_FNBL01000004.1"/>
</dbReference>
<dbReference type="GO" id="GO:0009425">
    <property type="term" value="C:bacterial-type flagellum basal body"/>
    <property type="evidence" value="ECO:0007669"/>
    <property type="project" value="UniProtKB-SubCell"/>
</dbReference>
<evidence type="ECO:0000256" key="6">
    <source>
        <dbReference type="ARBA" id="ARBA00023143"/>
    </source>
</evidence>
<protein>
    <recommendedName>
        <fullName evidence="4">Flagellar hook-associated protein 1</fullName>
    </recommendedName>
</protein>
<evidence type="ECO:0000259" key="8">
    <source>
        <dbReference type="Pfam" id="PF06429"/>
    </source>
</evidence>
<keyword evidence="5" id="KW-0964">Secreted</keyword>
<feature type="domain" description="Flagellar basal body rod protein N-terminal" evidence="7">
    <location>
        <begin position="8"/>
        <end position="36"/>
    </location>
</feature>
<keyword evidence="6" id="KW-0975">Bacterial flagellum</keyword>
<dbReference type="GO" id="GO:0005198">
    <property type="term" value="F:structural molecule activity"/>
    <property type="evidence" value="ECO:0007669"/>
    <property type="project" value="InterPro"/>
</dbReference>
<evidence type="ECO:0000256" key="3">
    <source>
        <dbReference type="ARBA" id="ARBA00009677"/>
    </source>
</evidence>
<feature type="domain" description="Flagellar basal-body/hook protein C-terminal" evidence="8">
    <location>
        <begin position="448"/>
        <end position="483"/>
    </location>
</feature>
<evidence type="ECO:0000256" key="1">
    <source>
        <dbReference type="ARBA" id="ARBA00004117"/>
    </source>
</evidence>
<dbReference type="PANTHER" id="PTHR30033">
    <property type="entry name" value="FLAGELLAR HOOK-ASSOCIATED PROTEIN 1"/>
    <property type="match status" value="1"/>
</dbReference>
<dbReference type="InterPro" id="IPR053927">
    <property type="entry name" value="FlgK_helical"/>
</dbReference>
<dbReference type="OrthoDB" id="7181295at2"/>
<evidence type="ECO:0000256" key="2">
    <source>
        <dbReference type="ARBA" id="ARBA00004613"/>
    </source>
</evidence>
<comment type="subcellular location">
    <subcellularLocation>
        <location evidence="1">Bacterial flagellum basal body</location>
    </subcellularLocation>
    <subcellularLocation>
        <location evidence="2">Secreted</location>
    </subcellularLocation>
</comment>
<dbReference type="InterPro" id="IPR002371">
    <property type="entry name" value="FlgK"/>
</dbReference>
<evidence type="ECO:0000256" key="5">
    <source>
        <dbReference type="ARBA" id="ARBA00022525"/>
    </source>
</evidence>
<evidence type="ECO:0000259" key="9">
    <source>
        <dbReference type="Pfam" id="PF22638"/>
    </source>
</evidence>
<dbReference type="Pfam" id="PF00460">
    <property type="entry name" value="Flg_bb_rod"/>
    <property type="match status" value="1"/>
</dbReference>
<dbReference type="EMBL" id="FNBL01000004">
    <property type="protein sequence ID" value="SDF48980.1"/>
    <property type="molecule type" value="Genomic_DNA"/>
</dbReference>
<sequence length="485" mass="51194">MSISNAMANALTGLNAVSRAADVVSSNVANAMTEGYGRRDIELSSHQVGKTGSGVTVDGVSRFYDPVTTGERRIADGDVALEDVRAEFYDTFTKAMGQPDEADSVAGRITGLETALIEAASRPDSEARLTTVLDAATELTSQIKTAADSIKDIRMDTDKQIGKAVDFLQSSLQQVVDLNVAIQKQVSQGYDPNALMDQRQTLVDQISEIIPVKEIQKNNGMISLYTSGGAVLVDSKAATIEFAATPTISPDMTVENGALSGLTINDQLVSTDAEKGSIAGGKLAGLFEVRDKLAPDAQVQLDALARDLVERFETTDADPTLGIGAAGLFTDGGSALDPLNEEGLSSRISINALLNPDQGGDLWKIRDGLGAISEGDQGDATILNSLADALQKTRIASSGSLTSIERSALGFASDIYSLGKTNQLKAEADLTFATARQESLHSIELENGVDTDNEMQKLLVIEQAYGANAKVIQTIQALMDQLMGI</sequence>
<dbReference type="NCBIfam" id="TIGR02492">
    <property type="entry name" value="flgK_ends"/>
    <property type="match status" value="1"/>
</dbReference>
<dbReference type="GO" id="GO:0005576">
    <property type="term" value="C:extracellular region"/>
    <property type="evidence" value="ECO:0007669"/>
    <property type="project" value="UniProtKB-SubCell"/>
</dbReference>
<keyword evidence="10" id="KW-0966">Cell projection</keyword>
<evidence type="ECO:0000256" key="4">
    <source>
        <dbReference type="ARBA" id="ARBA00016244"/>
    </source>
</evidence>
<organism evidence="10 11">
    <name type="scientific">Celeribacter baekdonensis</name>
    <dbReference type="NCBI Taxonomy" id="875171"/>
    <lineage>
        <taxon>Bacteria</taxon>
        <taxon>Pseudomonadati</taxon>
        <taxon>Pseudomonadota</taxon>
        <taxon>Alphaproteobacteria</taxon>
        <taxon>Rhodobacterales</taxon>
        <taxon>Roseobacteraceae</taxon>
        <taxon>Celeribacter</taxon>
    </lineage>
</organism>
<dbReference type="Pfam" id="PF22638">
    <property type="entry name" value="FlgK_D1"/>
    <property type="match status" value="1"/>
</dbReference>
<evidence type="ECO:0000313" key="10">
    <source>
        <dbReference type="EMBL" id="SDF48980.1"/>
    </source>
</evidence>
<keyword evidence="10" id="KW-0282">Flagellum</keyword>
<gene>
    <name evidence="10" type="ORF">SAMN04488117_104301</name>
</gene>
<dbReference type="PANTHER" id="PTHR30033:SF1">
    <property type="entry name" value="FLAGELLAR HOOK-ASSOCIATED PROTEIN 1"/>
    <property type="match status" value="1"/>
</dbReference>
<proteinExistence type="inferred from homology"/>
<dbReference type="GO" id="GO:0009424">
    <property type="term" value="C:bacterial-type flagellum hook"/>
    <property type="evidence" value="ECO:0007669"/>
    <property type="project" value="InterPro"/>
</dbReference>
<dbReference type="GO" id="GO:0044780">
    <property type="term" value="P:bacterial-type flagellum assembly"/>
    <property type="evidence" value="ECO:0007669"/>
    <property type="project" value="InterPro"/>
</dbReference>
<comment type="similarity">
    <text evidence="3">Belongs to the flagella basal body rod proteins family.</text>
</comment>
<dbReference type="Proteomes" id="UP000182284">
    <property type="component" value="Unassembled WGS sequence"/>
</dbReference>
<dbReference type="AlphaFoldDB" id="A0A1G7LIZ1"/>
<evidence type="ECO:0000313" key="11">
    <source>
        <dbReference type="Proteomes" id="UP000182284"/>
    </source>
</evidence>
<dbReference type="InterPro" id="IPR010930">
    <property type="entry name" value="Flg_bb/hook_C_dom"/>
</dbReference>
<dbReference type="Pfam" id="PF06429">
    <property type="entry name" value="Flg_bbr_C"/>
    <property type="match status" value="1"/>
</dbReference>
<name>A0A1G7LIZ1_9RHOB</name>
<evidence type="ECO:0000259" key="7">
    <source>
        <dbReference type="Pfam" id="PF00460"/>
    </source>
</evidence>
<dbReference type="InterPro" id="IPR001444">
    <property type="entry name" value="Flag_bb_rod_N"/>
</dbReference>
<keyword evidence="10" id="KW-0969">Cilium</keyword>
<feature type="domain" description="Flagellar hook-associated protein FlgK helical" evidence="9">
    <location>
        <begin position="101"/>
        <end position="315"/>
    </location>
</feature>
<reference evidence="10 11" key="1">
    <citation type="submission" date="2016-10" db="EMBL/GenBank/DDBJ databases">
        <authorList>
            <person name="de Groot N.N."/>
        </authorList>
    </citation>
    <scope>NUCLEOTIDE SEQUENCE [LARGE SCALE GENOMIC DNA]</scope>
    <source>
        <strain evidence="10 11">DSM 27375</strain>
    </source>
</reference>
<dbReference type="SUPFAM" id="SSF64518">
    <property type="entry name" value="Phase 1 flagellin"/>
    <property type="match status" value="1"/>
</dbReference>
<accession>A0A1G7LIZ1</accession>